<dbReference type="GO" id="GO:0003735">
    <property type="term" value="F:structural constituent of ribosome"/>
    <property type="evidence" value="ECO:0007669"/>
    <property type="project" value="InterPro"/>
</dbReference>
<dbReference type="EMBL" id="JAAZKV010000018">
    <property type="protein sequence ID" value="NMA44624.1"/>
    <property type="molecule type" value="Genomic_DNA"/>
</dbReference>
<organism evidence="3 4">
    <name type="scientific">Candidatus Iainarchaeum sp</name>
    <dbReference type="NCBI Taxonomy" id="3101447"/>
    <lineage>
        <taxon>Archaea</taxon>
        <taxon>Candidatus Iainarchaeota</taxon>
        <taxon>Candidatus Iainarchaeia</taxon>
        <taxon>Candidatus Iainarchaeales</taxon>
        <taxon>Candidatus Iainarchaeaceae</taxon>
        <taxon>Candidatus Iainarchaeum</taxon>
    </lineage>
</organism>
<reference evidence="3 4" key="1">
    <citation type="journal article" date="2020" name="Biotechnol. Biofuels">
        <title>New insights from the biogas microbiome by comprehensive genome-resolved metagenomics of nearly 1600 species originating from multiple anaerobic digesters.</title>
        <authorList>
            <person name="Campanaro S."/>
            <person name="Treu L."/>
            <person name="Rodriguez-R L.M."/>
            <person name="Kovalovszki A."/>
            <person name="Ziels R.M."/>
            <person name="Maus I."/>
            <person name="Zhu X."/>
            <person name="Kougias P.G."/>
            <person name="Basile A."/>
            <person name="Luo G."/>
            <person name="Schluter A."/>
            <person name="Konstantinidis K.T."/>
            <person name="Angelidaki I."/>
        </authorList>
    </citation>
    <scope>NUCLEOTIDE SEQUENCE [LARGE SCALE GENOMIC DNA]</scope>
    <source>
        <strain evidence="3">AS22ysBPME_79</strain>
    </source>
</reference>
<name>A0A7K4BZE2_9ARCH</name>
<sequence length="202" mass="22779">MAAQQSKTSGSAGKGSRRVVDKWKKKKWFTINASRIFDKKPIAETPAEKPKNLTNRTIRTTLDVLTGNRMKRDWYIYLKTTDVQGQNISTNLSKFEINKGTLGRAVRRRNSKIALTEKIPVTTGEARFTIVAITDRKATRRQEAGIREIMKKELLAQSGKDFEDISKDLLLGNLSSEIAKKAAKVFLVKKVIPAKGIFIEKK</sequence>
<evidence type="ECO:0000313" key="3">
    <source>
        <dbReference type="EMBL" id="NMA44624.1"/>
    </source>
</evidence>
<dbReference type="SMART" id="SM01397">
    <property type="entry name" value="Ribosomal_S3Ae"/>
    <property type="match status" value="1"/>
</dbReference>
<keyword evidence="1" id="KW-0689">Ribosomal protein</keyword>
<dbReference type="Proteomes" id="UP000526302">
    <property type="component" value="Unassembled WGS sequence"/>
</dbReference>
<dbReference type="AlphaFoldDB" id="A0A7K4BZE2"/>
<evidence type="ECO:0000256" key="1">
    <source>
        <dbReference type="ARBA" id="ARBA00022980"/>
    </source>
</evidence>
<dbReference type="GO" id="GO:0005840">
    <property type="term" value="C:ribosome"/>
    <property type="evidence" value="ECO:0007669"/>
    <property type="project" value="UniProtKB-KW"/>
</dbReference>
<proteinExistence type="predicted"/>
<comment type="caution">
    <text evidence="3">The sequence shown here is derived from an EMBL/GenBank/DDBJ whole genome shotgun (WGS) entry which is preliminary data.</text>
</comment>
<evidence type="ECO:0000256" key="2">
    <source>
        <dbReference type="ARBA" id="ARBA00023274"/>
    </source>
</evidence>
<dbReference type="GO" id="GO:1990904">
    <property type="term" value="C:ribonucleoprotein complex"/>
    <property type="evidence" value="ECO:0007669"/>
    <property type="project" value="UniProtKB-KW"/>
</dbReference>
<keyword evidence="2" id="KW-0687">Ribonucleoprotein</keyword>
<evidence type="ECO:0000313" key="4">
    <source>
        <dbReference type="Proteomes" id="UP000526302"/>
    </source>
</evidence>
<dbReference type="Pfam" id="PF01015">
    <property type="entry name" value="Ribosomal_S3Ae"/>
    <property type="match status" value="1"/>
</dbReference>
<gene>
    <name evidence="3" type="ORF">GX950_02325</name>
</gene>
<evidence type="ECO:0008006" key="5">
    <source>
        <dbReference type="Google" id="ProtNLM"/>
    </source>
</evidence>
<dbReference type="GO" id="GO:0006412">
    <property type="term" value="P:translation"/>
    <property type="evidence" value="ECO:0007669"/>
    <property type="project" value="InterPro"/>
</dbReference>
<dbReference type="InterPro" id="IPR001593">
    <property type="entry name" value="Ribosomal_eS1"/>
</dbReference>
<protein>
    <recommendedName>
        <fullName evidence="5">30S ribosomal protein S3ae</fullName>
    </recommendedName>
</protein>
<accession>A0A7K4BZE2</accession>